<feature type="domain" description="TRAFD1/XAF1 zinc finger" evidence="5">
    <location>
        <begin position="88"/>
        <end position="118"/>
    </location>
</feature>
<evidence type="ECO:0000256" key="4">
    <source>
        <dbReference type="SAM" id="MobiDB-lite"/>
    </source>
</evidence>
<feature type="compositionally biased region" description="Basic and acidic residues" evidence="4">
    <location>
        <begin position="10"/>
        <end position="23"/>
    </location>
</feature>
<dbReference type="OrthoDB" id="1696159at2759"/>
<dbReference type="InterPro" id="IPR051986">
    <property type="entry name" value="Innate_Immune_Apopt_Reg"/>
</dbReference>
<name>A0A8X7PRQ9_BRACI</name>
<dbReference type="InterPro" id="IPR049439">
    <property type="entry name" value="TRAFD1-XIAF1_Znf"/>
</dbReference>
<evidence type="ECO:0000313" key="7">
    <source>
        <dbReference type="Proteomes" id="UP000886595"/>
    </source>
</evidence>
<reference evidence="6 7" key="1">
    <citation type="submission" date="2020-02" db="EMBL/GenBank/DDBJ databases">
        <authorList>
            <person name="Ma Q."/>
            <person name="Huang Y."/>
            <person name="Song X."/>
            <person name="Pei D."/>
        </authorList>
    </citation>
    <scope>NUCLEOTIDE SEQUENCE [LARGE SCALE GENOMIC DNA]</scope>
    <source>
        <strain evidence="6">Sxm20200214</strain>
        <tissue evidence="6">Leaf</tissue>
    </source>
</reference>
<sequence>MVEASNAAADVRDRMKGISEHESTYGSRTGPCDSCGRSVMLKDMDIHQIEVLHQARDCPLRFIACRFCGDMVEASNAAADVRDRMKGISEHESTYGSRTGPCDSCGRSVMLKDMDIHQIEVLHQARDCPLRFIACRFCGDMVEASNAAADVRDRMKGISEHESTYGSRTGPCDSCGRSVMLKDMDIHQIEVHGKSS</sequence>
<evidence type="ECO:0000259" key="5">
    <source>
        <dbReference type="Pfam" id="PF21366"/>
    </source>
</evidence>
<proteinExistence type="predicted"/>
<dbReference type="Pfam" id="PF21366">
    <property type="entry name" value="TRAFD1-XIAF1_ZnF"/>
    <property type="match status" value="3"/>
</dbReference>
<dbReference type="GO" id="GO:0005739">
    <property type="term" value="C:mitochondrion"/>
    <property type="evidence" value="ECO:0007669"/>
    <property type="project" value="TreeGrafter"/>
</dbReference>
<keyword evidence="2" id="KW-0863">Zinc-finger</keyword>
<evidence type="ECO:0000256" key="2">
    <source>
        <dbReference type="ARBA" id="ARBA00022771"/>
    </source>
</evidence>
<evidence type="ECO:0000256" key="3">
    <source>
        <dbReference type="ARBA" id="ARBA00022833"/>
    </source>
</evidence>
<dbReference type="EMBL" id="JAAMPC010000015">
    <property type="protein sequence ID" value="KAG2256060.1"/>
    <property type="molecule type" value="Genomic_DNA"/>
</dbReference>
<organism evidence="6 7">
    <name type="scientific">Brassica carinata</name>
    <name type="common">Ethiopian mustard</name>
    <name type="synonym">Abyssinian cabbage</name>
    <dbReference type="NCBI Taxonomy" id="52824"/>
    <lineage>
        <taxon>Eukaryota</taxon>
        <taxon>Viridiplantae</taxon>
        <taxon>Streptophyta</taxon>
        <taxon>Embryophyta</taxon>
        <taxon>Tracheophyta</taxon>
        <taxon>Spermatophyta</taxon>
        <taxon>Magnoliopsida</taxon>
        <taxon>eudicotyledons</taxon>
        <taxon>Gunneridae</taxon>
        <taxon>Pentapetalae</taxon>
        <taxon>rosids</taxon>
        <taxon>malvids</taxon>
        <taxon>Brassicales</taxon>
        <taxon>Brassicaceae</taxon>
        <taxon>Brassiceae</taxon>
        <taxon>Brassica</taxon>
    </lineage>
</organism>
<evidence type="ECO:0000313" key="6">
    <source>
        <dbReference type="EMBL" id="KAG2256060.1"/>
    </source>
</evidence>
<keyword evidence="7" id="KW-1185">Reference proteome</keyword>
<keyword evidence="1" id="KW-0479">Metal-binding</keyword>
<evidence type="ECO:0000256" key="1">
    <source>
        <dbReference type="ARBA" id="ARBA00022723"/>
    </source>
</evidence>
<feature type="domain" description="TRAFD1/XAF1 zinc finger" evidence="5">
    <location>
        <begin position="158"/>
        <end position="188"/>
    </location>
</feature>
<keyword evidence="3" id="KW-0862">Zinc</keyword>
<dbReference type="InterPro" id="IPR013083">
    <property type="entry name" value="Znf_RING/FYVE/PHD"/>
</dbReference>
<dbReference type="PANTHER" id="PTHR16295:SF10">
    <property type="entry name" value="EXPRESSED PROTEIN"/>
    <property type="match status" value="1"/>
</dbReference>
<comment type="caution">
    <text evidence="6">The sequence shown here is derived from an EMBL/GenBank/DDBJ whole genome shotgun (WGS) entry which is preliminary data.</text>
</comment>
<protein>
    <recommendedName>
        <fullName evidence="5">TRAFD1/XAF1 zinc finger domain-containing protein</fullName>
    </recommendedName>
</protein>
<feature type="domain" description="TRAFD1/XAF1 zinc finger" evidence="5">
    <location>
        <begin position="18"/>
        <end position="48"/>
    </location>
</feature>
<dbReference type="AlphaFoldDB" id="A0A8X7PRQ9"/>
<dbReference type="PANTHER" id="PTHR16295">
    <property type="entry name" value="TRAF-TYPE ZINC FINGER PROTEIN-RELATED"/>
    <property type="match status" value="1"/>
</dbReference>
<dbReference type="GO" id="GO:0008270">
    <property type="term" value="F:zinc ion binding"/>
    <property type="evidence" value="ECO:0007669"/>
    <property type="project" value="UniProtKB-KW"/>
</dbReference>
<feature type="region of interest" description="Disordered" evidence="4">
    <location>
        <begin position="1"/>
        <end position="29"/>
    </location>
</feature>
<gene>
    <name evidence="6" type="ORF">Bca52824_075354</name>
</gene>
<dbReference type="Proteomes" id="UP000886595">
    <property type="component" value="Unassembled WGS sequence"/>
</dbReference>
<accession>A0A8X7PRQ9</accession>
<dbReference type="Gene3D" id="3.30.40.10">
    <property type="entry name" value="Zinc/RING finger domain, C3HC4 (zinc finger)"/>
    <property type="match status" value="2"/>
</dbReference>